<keyword evidence="5" id="KW-1185">Reference proteome</keyword>
<evidence type="ECO:0000259" key="3">
    <source>
        <dbReference type="Pfam" id="PF12464"/>
    </source>
</evidence>
<dbReference type="RefSeq" id="XP_049126486.1">
    <property type="nucleotide sequence ID" value="XM_049270529.1"/>
</dbReference>
<comment type="similarity">
    <text evidence="1">Belongs to the transferase hexapeptide repeat family.</text>
</comment>
<feature type="domain" description="Maltose/galactoside acetyltransferase" evidence="3">
    <location>
        <begin position="29"/>
        <end position="88"/>
    </location>
</feature>
<dbReference type="AlphaFoldDB" id="A0AA37P5M0"/>
<dbReference type="SUPFAM" id="SSF51161">
    <property type="entry name" value="Trimeric LpxA-like enzymes"/>
    <property type="match status" value="1"/>
</dbReference>
<gene>
    <name evidence="4" type="ORF">ColSpa_04317</name>
</gene>
<protein>
    <submittedName>
        <fullName evidence="4">Acetyltransferase YJL218W</fullName>
    </submittedName>
</protein>
<evidence type="ECO:0000256" key="1">
    <source>
        <dbReference type="ARBA" id="ARBA00007274"/>
    </source>
</evidence>
<dbReference type="InterPro" id="IPR011004">
    <property type="entry name" value="Trimer_LpxA-like_sf"/>
</dbReference>
<name>A0AA37P5M0_9PEZI</name>
<dbReference type="GeneID" id="73325119"/>
<organism evidence="4 5">
    <name type="scientific">Colletotrichum spaethianum</name>
    <dbReference type="NCBI Taxonomy" id="700344"/>
    <lineage>
        <taxon>Eukaryota</taxon>
        <taxon>Fungi</taxon>
        <taxon>Dikarya</taxon>
        <taxon>Ascomycota</taxon>
        <taxon>Pezizomycotina</taxon>
        <taxon>Sordariomycetes</taxon>
        <taxon>Hypocreomycetidae</taxon>
        <taxon>Glomerellales</taxon>
        <taxon>Glomerellaceae</taxon>
        <taxon>Colletotrichum</taxon>
        <taxon>Colletotrichum spaethianum species complex</taxon>
    </lineage>
</organism>
<reference evidence="4 5" key="1">
    <citation type="submission" date="2022-03" db="EMBL/GenBank/DDBJ databases">
        <title>Genome data of Colletotrichum spp.</title>
        <authorList>
            <person name="Utami Y.D."/>
            <person name="Hiruma K."/>
        </authorList>
    </citation>
    <scope>NUCLEOTIDE SEQUENCE [LARGE SCALE GENOMIC DNA]</scope>
    <source>
        <strain evidence="4 5">MAFF 239500</strain>
    </source>
</reference>
<accession>A0AA37P5M0</accession>
<dbReference type="InterPro" id="IPR024688">
    <property type="entry name" value="Mac_dom"/>
</dbReference>
<dbReference type="EMBL" id="BQXU01000009">
    <property type="protein sequence ID" value="GKT44136.1"/>
    <property type="molecule type" value="Genomic_DNA"/>
</dbReference>
<dbReference type="GO" id="GO:0016407">
    <property type="term" value="F:acetyltransferase activity"/>
    <property type="evidence" value="ECO:0007669"/>
    <property type="project" value="InterPro"/>
</dbReference>
<evidence type="ECO:0000313" key="5">
    <source>
        <dbReference type="Proteomes" id="UP001055115"/>
    </source>
</evidence>
<comment type="caution">
    <text evidence="4">The sequence shown here is derived from an EMBL/GenBank/DDBJ whole genome shotgun (WGS) entry which is preliminary data.</text>
</comment>
<proteinExistence type="inferred from homology"/>
<dbReference type="Pfam" id="PF12464">
    <property type="entry name" value="Mac"/>
    <property type="match status" value="1"/>
</dbReference>
<evidence type="ECO:0000313" key="4">
    <source>
        <dbReference type="EMBL" id="GKT44136.1"/>
    </source>
</evidence>
<dbReference type="Proteomes" id="UP001055115">
    <property type="component" value="Unassembled WGS sequence"/>
</dbReference>
<keyword evidence="2" id="KW-0808">Transferase</keyword>
<sequence length="116" mass="13153">MSASSKNPETITIVRQIEVKVPWCDEFEKMISGMCFRSSKDLELVQYKVDVMRRLQTFNDATILDNATLASLASRRMQVAKGMLGKLGTNVNIEPPFFVTWGCNLFIGDGVYINRR</sequence>
<evidence type="ECO:0000256" key="2">
    <source>
        <dbReference type="ARBA" id="ARBA00022679"/>
    </source>
</evidence>
<dbReference type="Gene3D" id="2.160.10.10">
    <property type="entry name" value="Hexapeptide repeat proteins"/>
    <property type="match status" value="1"/>
</dbReference>